<dbReference type="PANTHER" id="PTHR42685:SF22">
    <property type="entry name" value="CONDITIONED MEDIUM FACTOR RECEPTOR 1"/>
    <property type="match status" value="1"/>
</dbReference>
<accession>A0ABT4ZC92</accession>
<evidence type="ECO:0000313" key="2">
    <source>
        <dbReference type="Proteomes" id="UP001165641"/>
    </source>
</evidence>
<dbReference type="Gene3D" id="3.50.50.60">
    <property type="entry name" value="FAD/NAD(P)-binding domain"/>
    <property type="match status" value="1"/>
</dbReference>
<reference evidence="1" key="1">
    <citation type="submission" date="2022-12" db="EMBL/GenBank/DDBJ databases">
        <title>Paracoccus onchidii sp. nov., isolated from a marine invertebrate from the South China Sea.</title>
        <authorList>
            <person name="Xu S."/>
            <person name="Liu Z."/>
            <person name="Xu Y."/>
        </authorList>
    </citation>
    <scope>NUCLEOTIDE SEQUENCE</scope>
    <source>
        <strain evidence="1">Z330</strain>
    </source>
</reference>
<dbReference type="Proteomes" id="UP001165641">
    <property type="component" value="Unassembled WGS sequence"/>
</dbReference>
<proteinExistence type="predicted"/>
<dbReference type="PRINTS" id="PR00420">
    <property type="entry name" value="RNGMNOXGNASE"/>
</dbReference>
<comment type="caution">
    <text evidence="1">The sequence shown here is derived from an EMBL/GenBank/DDBJ whole genome shotgun (WGS) entry which is preliminary data.</text>
</comment>
<dbReference type="PANTHER" id="PTHR42685">
    <property type="entry name" value="GERANYLGERANYL DIPHOSPHATE REDUCTASE"/>
    <property type="match status" value="1"/>
</dbReference>
<protein>
    <submittedName>
        <fullName evidence="1">Pilus assembly protein CpaD</fullName>
    </submittedName>
</protein>
<dbReference type="SUPFAM" id="SSF51905">
    <property type="entry name" value="FAD/NAD(P)-binding domain"/>
    <property type="match status" value="1"/>
</dbReference>
<organism evidence="1 2">
    <name type="scientific">Paracoccus onchidii</name>
    <dbReference type="NCBI Taxonomy" id="3017813"/>
    <lineage>
        <taxon>Bacteria</taxon>
        <taxon>Pseudomonadati</taxon>
        <taxon>Pseudomonadota</taxon>
        <taxon>Alphaproteobacteria</taxon>
        <taxon>Rhodobacterales</taxon>
        <taxon>Paracoccaceae</taxon>
        <taxon>Paracoccus</taxon>
    </lineage>
</organism>
<sequence>MADAFDLIVLGGGPAGAVSAWLAARDGLRVALIDPCCTAARLEGLSPRLHHWLGKQGLLKGFDGIFGPLRRRVDWAGISDTNSEYVVERDKLDAHLRAAARRAGAQLRHGSGTPVDGGAILSSGHHLQAPMVIDARGRKSGHHSSIRAAATLAICGWMAGAEIDAGISITAISTGWVWRVALPDGRIWVQAIMDATGHGSPAMRLHDALSRAEPSLTSARPVGQVNVRAAQPRLPAPLRDLTVLPVGDALAAMDPLSGHGQFWAVSSALAVAAVRRSLAACPGQDTNAMSLQFLNTRAVGTSLHQARVGRDFLRLEQRFSKHPFWQRRTGFPDNETSIAAPEEITVGQSIVVENGQLARRDILLTPRSPDGVAWFGPVPAVEAWQIHQTDGLRGLQQRWGQWDQHIQKALLLEETPAFSS</sequence>
<dbReference type="EMBL" id="JAQBIE010000002">
    <property type="protein sequence ID" value="MDB6176265.1"/>
    <property type="molecule type" value="Genomic_DNA"/>
</dbReference>
<dbReference type="RefSeq" id="WP_271887401.1">
    <property type="nucleotide sequence ID" value="NZ_JAQBIE010000002.1"/>
</dbReference>
<keyword evidence="2" id="KW-1185">Reference proteome</keyword>
<gene>
    <name evidence="1" type="ORF">PAF17_01950</name>
</gene>
<dbReference type="InterPro" id="IPR036188">
    <property type="entry name" value="FAD/NAD-bd_sf"/>
</dbReference>
<dbReference type="InterPro" id="IPR050407">
    <property type="entry name" value="Geranylgeranyl_reductase"/>
</dbReference>
<name>A0ABT4ZC92_9RHOB</name>
<evidence type="ECO:0000313" key="1">
    <source>
        <dbReference type="EMBL" id="MDB6176265.1"/>
    </source>
</evidence>